<evidence type="ECO:0000313" key="2">
    <source>
        <dbReference type="Proteomes" id="UP000789366"/>
    </source>
</evidence>
<organism evidence="1 2">
    <name type="scientific">Cetraspora pellucida</name>
    <dbReference type="NCBI Taxonomy" id="1433469"/>
    <lineage>
        <taxon>Eukaryota</taxon>
        <taxon>Fungi</taxon>
        <taxon>Fungi incertae sedis</taxon>
        <taxon>Mucoromycota</taxon>
        <taxon>Glomeromycotina</taxon>
        <taxon>Glomeromycetes</taxon>
        <taxon>Diversisporales</taxon>
        <taxon>Gigasporaceae</taxon>
        <taxon>Cetraspora</taxon>
    </lineage>
</organism>
<protein>
    <submittedName>
        <fullName evidence="1">9684_t:CDS:1</fullName>
    </submittedName>
</protein>
<evidence type="ECO:0000313" key="1">
    <source>
        <dbReference type="EMBL" id="CAG8602250.1"/>
    </source>
</evidence>
<accession>A0ACA9MSH3</accession>
<proteinExistence type="predicted"/>
<reference evidence="1" key="1">
    <citation type="submission" date="2021-06" db="EMBL/GenBank/DDBJ databases">
        <authorList>
            <person name="Kallberg Y."/>
            <person name="Tangrot J."/>
            <person name="Rosling A."/>
        </authorList>
    </citation>
    <scope>NUCLEOTIDE SEQUENCE</scope>
    <source>
        <strain evidence="1">28 12/20/2015</strain>
    </source>
</reference>
<name>A0ACA9MSH3_9GLOM</name>
<feature type="non-terminal residue" evidence="1">
    <location>
        <position position="1"/>
    </location>
</feature>
<dbReference type="Proteomes" id="UP000789366">
    <property type="component" value="Unassembled WGS sequence"/>
</dbReference>
<keyword evidence="2" id="KW-1185">Reference proteome</keyword>
<gene>
    <name evidence="1" type="ORF">SPELUC_LOCUS7171</name>
</gene>
<dbReference type="EMBL" id="CAJVPW010009193">
    <property type="protein sequence ID" value="CAG8602250.1"/>
    <property type="molecule type" value="Genomic_DNA"/>
</dbReference>
<sequence length="87" mass="9970">NYKNSGVFNRYHSDISALLKEKKYTDGKLTDMNTLIEQNSNHIEIIDDLFDICKDILENLEIAGTPSSLIDGLKTIRTYSEITKYPE</sequence>
<comment type="caution">
    <text evidence="1">The sequence shown here is derived from an EMBL/GenBank/DDBJ whole genome shotgun (WGS) entry which is preliminary data.</text>
</comment>